<dbReference type="Proteomes" id="UP000597617">
    <property type="component" value="Unassembled WGS sequence"/>
</dbReference>
<accession>A0ABS0II90</accession>
<name>A0ABS0II90_9BACT</name>
<gene>
    <name evidence="1" type="ORF">I2I05_10295</name>
</gene>
<reference evidence="1 2" key="1">
    <citation type="submission" date="2020-11" db="EMBL/GenBank/DDBJ databases">
        <authorList>
            <person name="Kim M.K."/>
        </authorList>
    </citation>
    <scope>NUCLEOTIDE SEQUENCE [LARGE SCALE GENOMIC DNA]</scope>
    <source>
        <strain evidence="1 2">BT683</strain>
    </source>
</reference>
<organism evidence="1 2">
    <name type="scientific">Hymenobacter jeongseonensis</name>
    <dbReference type="NCBI Taxonomy" id="2791027"/>
    <lineage>
        <taxon>Bacteria</taxon>
        <taxon>Pseudomonadati</taxon>
        <taxon>Bacteroidota</taxon>
        <taxon>Cytophagia</taxon>
        <taxon>Cytophagales</taxon>
        <taxon>Hymenobacteraceae</taxon>
        <taxon>Hymenobacter</taxon>
    </lineage>
</organism>
<comment type="caution">
    <text evidence="1">The sequence shown here is derived from an EMBL/GenBank/DDBJ whole genome shotgun (WGS) entry which is preliminary data.</text>
</comment>
<sequence>MDSLQKLLDFLVKLDDRKIHYTLAHHREEAIMVFVSVPGERWEIEFFADLHFEVEVFKSNGAYLEDESALERLFDVYGE</sequence>
<evidence type="ECO:0000313" key="1">
    <source>
        <dbReference type="EMBL" id="MBF9237784.1"/>
    </source>
</evidence>
<evidence type="ECO:0000313" key="2">
    <source>
        <dbReference type="Proteomes" id="UP000597617"/>
    </source>
</evidence>
<proteinExistence type="predicted"/>
<dbReference type="RefSeq" id="WP_196282167.1">
    <property type="nucleotide sequence ID" value="NZ_JADQDQ010000004.1"/>
</dbReference>
<protein>
    <submittedName>
        <fullName evidence="1">Uncharacterized protein</fullName>
    </submittedName>
</protein>
<keyword evidence="2" id="KW-1185">Reference proteome</keyword>
<dbReference type="EMBL" id="JADQDQ010000004">
    <property type="protein sequence ID" value="MBF9237784.1"/>
    <property type="molecule type" value="Genomic_DNA"/>
</dbReference>